<evidence type="ECO:0000313" key="5">
    <source>
        <dbReference type="Proteomes" id="UP000561271"/>
    </source>
</evidence>
<dbReference type="RefSeq" id="WP_176231980.1">
    <property type="nucleotide sequence ID" value="NZ_BLRU01000066.1"/>
</dbReference>
<evidence type="ECO:0000313" key="7">
    <source>
        <dbReference type="Proteomes" id="UP000574717"/>
    </source>
</evidence>
<accession>A0A6V8QD38</accession>
<evidence type="ECO:0000313" key="4">
    <source>
        <dbReference type="EMBL" id="GFP40090.1"/>
    </source>
</evidence>
<gene>
    <name evidence="2" type="ORF">HKBW3S03_00859</name>
    <name evidence="3" type="ORF">HKBW3S44_01524</name>
    <name evidence="4" type="ORF">HKBW3S47_01787</name>
</gene>
<keyword evidence="1" id="KW-0472">Membrane</keyword>
<organism evidence="4 6">
    <name type="scientific">Candidatus Hakubella thermalkaliphila</name>
    <dbReference type="NCBI Taxonomy" id="2754717"/>
    <lineage>
        <taxon>Bacteria</taxon>
        <taxon>Bacillati</taxon>
        <taxon>Actinomycetota</taxon>
        <taxon>Actinomycetota incertae sedis</taxon>
        <taxon>Candidatus Hakubellales</taxon>
        <taxon>Candidatus Hakubellaceae</taxon>
        <taxon>Candidatus Hakubella</taxon>
    </lineage>
</organism>
<dbReference type="Proteomes" id="UP000569018">
    <property type="component" value="Unassembled WGS sequence"/>
</dbReference>
<proteinExistence type="predicted"/>
<evidence type="ECO:0000256" key="1">
    <source>
        <dbReference type="SAM" id="Phobius"/>
    </source>
</evidence>
<evidence type="ECO:0000313" key="2">
    <source>
        <dbReference type="EMBL" id="GFP19354.1"/>
    </source>
</evidence>
<dbReference type="EMBL" id="BLSD01000139">
    <property type="protein sequence ID" value="GFP40090.1"/>
    <property type="molecule type" value="Genomic_DNA"/>
</dbReference>
<feature type="transmembrane region" description="Helical" evidence="1">
    <location>
        <begin position="113"/>
        <end position="132"/>
    </location>
</feature>
<evidence type="ECO:0000313" key="6">
    <source>
        <dbReference type="Proteomes" id="UP000569018"/>
    </source>
</evidence>
<evidence type="ECO:0000313" key="3">
    <source>
        <dbReference type="EMBL" id="GFP37844.1"/>
    </source>
</evidence>
<name>A0A6V8QD38_9ACTN</name>
<dbReference type="Proteomes" id="UP000561271">
    <property type="component" value="Unassembled WGS sequence"/>
</dbReference>
<reference evidence="5 6" key="1">
    <citation type="journal article" date="2020" name="Front. Microbiol.">
        <title>Single-cell genomics of novel Actinobacteria with the Wood-Ljungdahl pathway discovered in a serpentinizing system.</title>
        <authorList>
            <person name="Merino N."/>
            <person name="Kawai M."/>
            <person name="Boyd E.S."/>
            <person name="Colman D.R."/>
            <person name="McGlynn S.E."/>
            <person name="Nealson K.H."/>
            <person name="Kurokawa K."/>
            <person name="Hongoh Y."/>
        </authorList>
    </citation>
    <scope>NUCLEOTIDE SEQUENCE [LARGE SCALE GENOMIC DNA]</scope>
    <source>
        <strain evidence="2 7">S03</strain>
        <strain evidence="3 5">S44</strain>
        <strain evidence="4 6">S47</strain>
    </source>
</reference>
<comment type="caution">
    <text evidence="4">The sequence shown here is derived from an EMBL/GenBank/DDBJ whole genome shotgun (WGS) entry which is preliminary data.</text>
</comment>
<feature type="transmembrane region" description="Helical" evidence="1">
    <location>
        <begin position="6"/>
        <end position="29"/>
    </location>
</feature>
<feature type="transmembrane region" description="Helical" evidence="1">
    <location>
        <begin position="90"/>
        <end position="108"/>
    </location>
</feature>
<protein>
    <submittedName>
        <fullName evidence="4">Uncharacterized protein</fullName>
    </submittedName>
</protein>
<keyword evidence="1" id="KW-0812">Transmembrane</keyword>
<dbReference type="AlphaFoldDB" id="A0A6V8QD38"/>
<dbReference type="EMBL" id="BLRU01000066">
    <property type="protein sequence ID" value="GFP19354.1"/>
    <property type="molecule type" value="Genomic_DNA"/>
</dbReference>
<sequence>MHAFQFTAILASIWIALNMFWILPMAFFLKEQFVTATATLEHLGMASIDLFKLNSAQILDTVRLAGIWALNSGYKGDPYFPWASAYSSPILVAISFLMPLLAFFPLLVRRNKYVLFFSLLTLLAFFVIKGPYPPLGGVIISLFTIANGKKLFT</sequence>
<dbReference type="EMBL" id="BLSC01000183">
    <property type="protein sequence ID" value="GFP37844.1"/>
    <property type="molecule type" value="Genomic_DNA"/>
</dbReference>
<keyword evidence="1" id="KW-1133">Transmembrane helix</keyword>
<dbReference type="Proteomes" id="UP000574717">
    <property type="component" value="Unassembled WGS sequence"/>
</dbReference>